<evidence type="ECO:0000259" key="13">
    <source>
        <dbReference type="Pfam" id="PF04452"/>
    </source>
</evidence>
<evidence type="ECO:0000256" key="9">
    <source>
        <dbReference type="ARBA" id="ARBA00022691"/>
    </source>
</evidence>
<keyword evidence="5 12" id="KW-0963">Cytoplasm</keyword>
<proteinExistence type="inferred from homology"/>
<dbReference type="CDD" id="cd18084">
    <property type="entry name" value="RsmE-like"/>
    <property type="match status" value="1"/>
</dbReference>
<dbReference type="RefSeq" id="WP_419151104.1">
    <property type="nucleotide sequence ID" value="NZ_JAUSTR010000001.1"/>
</dbReference>
<evidence type="ECO:0000256" key="5">
    <source>
        <dbReference type="ARBA" id="ARBA00022490"/>
    </source>
</evidence>
<dbReference type="NCBIfam" id="TIGR00046">
    <property type="entry name" value="RsmE family RNA methyltransferase"/>
    <property type="match status" value="1"/>
</dbReference>
<keyword evidence="9 12" id="KW-0949">S-adenosyl-L-methionine</keyword>
<dbReference type="Proteomes" id="UP001225646">
    <property type="component" value="Unassembled WGS sequence"/>
</dbReference>
<comment type="function">
    <text evidence="10 12">Specifically methylates the N3 position of the uracil ring of uridine 1498 (m3U1498) in 16S rRNA. Acts on the fully assembled 30S ribosomal subunit.</text>
</comment>
<dbReference type="SUPFAM" id="SSF75217">
    <property type="entry name" value="alpha/beta knot"/>
    <property type="match status" value="1"/>
</dbReference>
<evidence type="ECO:0000313" key="15">
    <source>
        <dbReference type="EMBL" id="MDQ0161290.1"/>
    </source>
</evidence>
<evidence type="ECO:0000313" key="16">
    <source>
        <dbReference type="Proteomes" id="UP001225646"/>
    </source>
</evidence>
<dbReference type="EC" id="2.1.1.193" evidence="3 12"/>
<dbReference type="NCBIfam" id="NF008691">
    <property type="entry name" value="PRK11713.1-4"/>
    <property type="match status" value="1"/>
</dbReference>
<evidence type="ECO:0000256" key="1">
    <source>
        <dbReference type="ARBA" id="ARBA00004496"/>
    </source>
</evidence>
<dbReference type="InterPro" id="IPR046886">
    <property type="entry name" value="RsmE_MTase_dom"/>
</dbReference>
<reference evidence="15 16" key="1">
    <citation type="submission" date="2023-07" db="EMBL/GenBank/DDBJ databases">
        <title>Genomic Encyclopedia of Type Strains, Phase IV (KMG-IV): sequencing the most valuable type-strain genomes for metagenomic binning, comparative biology and taxonomic classification.</title>
        <authorList>
            <person name="Goeker M."/>
        </authorList>
    </citation>
    <scope>NUCLEOTIDE SEQUENCE [LARGE SCALE GENOMIC DNA]</scope>
    <source>
        <strain evidence="15 16">DSM 19092</strain>
    </source>
</reference>
<dbReference type="PANTHER" id="PTHR30027">
    <property type="entry name" value="RIBOSOMAL RNA SMALL SUBUNIT METHYLTRANSFERASE E"/>
    <property type="match status" value="1"/>
</dbReference>
<feature type="domain" description="Ribosomal RNA small subunit methyltransferase E PUA-like" evidence="14">
    <location>
        <begin position="19"/>
        <end position="66"/>
    </location>
</feature>
<feature type="domain" description="Ribosomal RNA small subunit methyltransferase E methyltransferase" evidence="13">
    <location>
        <begin position="74"/>
        <end position="244"/>
    </location>
</feature>
<comment type="similarity">
    <text evidence="2 12">Belongs to the RNA methyltransferase RsmE family.</text>
</comment>
<dbReference type="SUPFAM" id="SSF88697">
    <property type="entry name" value="PUA domain-like"/>
    <property type="match status" value="1"/>
</dbReference>
<keyword evidence="16" id="KW-1185">Reference proteome</keyword>
<gene>
    <name evidence="15" type="ORF">J2S06_000360</name>
</gene>
<dbReference type="NCBIfam" id="NF008692">
    <property type="entry name" value="PRK11713.1-5"/>
    <property type="match status" value="1"/>
</dbReference>
<accession>A0ABT9VJZ9</accession>
<dbReference type="InterPro" id="IPR046887">
    <property type="entry name" value="RsmE_PUA-like"/>
</dbReference>
<keyword evidence="8 12" id="KW-0808">Transferase</keyword>
<dbReference type="GO" id="GO:0032259">
    <property type="term" value="P:methylation"/>
    <property type="evidence" value="ECO:0007669"/>
    <property type="project" value="UniProtKB-KW"/>
</dbReference>
<evidence type="ECO:0000256" key="8">
    <source>
        <dbReference type="ARBA" id="ARBA00022679"/>
    </source>
</evidence>
<sequence>MQRYFVDQFKDEMKNKAIITGDDVHHISRVMRMKKHDQVICCSKDGYTAMCEIEHISNDQVTCIVLKWMEMNNELPVRVQIASGLPKGDKLEWIIQKGTELGAAQFIPFIAARSIVKLDAKKAEKKKERWRKIAKEAAEQSHRNAIPTIDAPVTFQELLKRSKSADLKLVAYEESAKKGESSSLYQALSSLLPGQTIIVVFGPEGGMTEDEIRQLEQVGFISCGFGPRILRMETAPLYLLSAISYHFEIMR</sequence>
<organism evidence="15 16">
    <name type="scientific">Aeribacillus alveayuensis</name>
    <dbReference type="NCBI Taxonomy" id="279215"/>
    <lineage>
        <taxon>Bacteria</taxon>
        <taxon>Bacillati</taxon>
        <taxon>Bacillota</taxon>
        <taxon>Bacilli</taxon>
        <taxon>Bacillales</taxon>
        <taxon>Bacillaceae</taxon>
        <taxon>Aeribacillus</taxon>
    </lineage>
</organism>
<evidence type="ECO:0000256" key="6">
    <source>
        <dbReference type="ARBA" id="ARBA00022552"/>
    </source>
</evidence>
<dbReference type="InterPro" id="IPR029028">
    <property type="entry name" value="Alpha/beta_knot_MTases"/>
</dbReference>
<dbReference type="Gene3D" id="3.40.1280.10">
    <property type="match status" value="1"/>
</dbReference>
<evidence type="ECO:0000256" key="12">
    <source>
        <dbReference type="PIRNR" id="PIRNR015601"/>
    </source>
</evidence>
<evidence type="ECO:0000256" key="2">
    <source>
        <dbReference type="ARBA" id="ARBA00005528"/>
    </source>
</evidence>
<name>A0ABT9VJZ9_9BACI</name>
<evidence type="ECO:0000256" key="10">
    <source>
        <dbReference type="ARBA" id="ARBA00025699"/>
    </source>
</evidence>
<dbReference type="EMBL" id="JAUSTR010000001">
    <property type="protein sequence ID" value="MDQ0161290.1"/>
    <property type="molecule type" value="Genomic_DNA"/>
</dbReference>
<dbReference type="Pfam" id="PF20260">
    <property type="entry name" value="PUA_4"/>
    <property type="match status" value="1"/>
</dbReference>
<dbReference type="PIRSF" id="PIRSF015601">
    <property type="entry name" value="MTase_slr0722"/>
    <property type="match status" value="1"/>
</dbReference>
<dbReference type="Pfam" id="PF04452">
    <property type="entry name" value="Methyltrans_RNA"/>
    <property type="match status" value="1"/>
</dbReference>
<comment type="caution">
    <text evidence="15">The sequence shown here is derived from an EMBL/GenBank/DDBJ whole genome shotgun (WGS) entry which is preliminary data.</text>
</comment>
<dbReference type="PANTHER" id="PTHR30027:SF3">
    <property type="entry name" value="16S RRNA (URACIL(1498)-N(3))-METHYLTRANSFERASE"/>
    <property type="match status" value="1"/>
</dbReference>
<dbReference type="GO" id="GO:0008168">
    <property type="term" value="F:methyltransferase activity"/>
    <property type="evidence" value="ECO:0007669"/>
    <property type="project" value="UniProtKB-KW"/>
</dbReference>
<dbReference type="InterPro" id="IPR015947">
    <property type="entry name" value="PUA-like_sf"/>
</dbReference>
<dbReference type="InterPro" id="IPR029026">
    <property type="entry name" value="tRNA_m1G_MTases_N"/>
</dbReference>
<evidence type="ECO:0000259" key="14">
    <source>
        <dbReference type="Pfam" id="PF20260"/>
    </source>
</evidence>
<keyword evidence="7 12" id="KW-0489">Methyltransferase</keyword>
<protein>
    <recommendedName>
        <fullName evidence="4 12">Ribosomal RNA small subunit methyltransferase E</fullName>
        <ecNumber evidence="3 12">2.1.1.193</ecNumber>
    </recommendedName>
</protein>
<evidence type="ECO:0000256" key="3">
    <source>
        <dbReference type="ARBA" id="ARBA00012328"/>
    </source>
</evidence>
<dbReference type="Gene3D" id="2.40.240.20">
    <property type="entry name" value="Hypothetical PUA domain-like, domain 1"/>
    <property type="match status" value="1"/>
</dbReference>
<comment type="catalytic activity">
    <reaction evidence="11 12">
        <text>uridine(1498) in 16S rRNA + S-adenosyl-L-methionine = N(3)-methyluridine(1498) in 16S rRNA + S-adenosyl-L-homocysteine + H(+)</text>
        <dbReference type="Rhea" id="RHEA:42920"/>
        <dbReference type="Rhea" id="RHEA-COMP:10283"/>
        <dbReference type="Rhea" id="RHEA-COMP:10284"/>
        <dbReference type="ChEBI" id="CHEBI:15378"/>
        <dbReference type="ChEBI" id="CHEBI:57856"/>
        <dbReference type="ChEBI" id="CHEBI:59789"/>
        <dbReference type="ChEBI" id="CHEBI:65315"/>
        <dbReference type="ChEBI" id="CHEBI:74502"/>
        <dbReference type="EC" id="2.1.1.193"/>
    </reaction>
</comment>
<comment type="subcellular location">
    <subcellularLocation>
        <location evidence="1 12">Cytoplasm</location>
    </subcellularLocation>
</comment>
<dbReference type="InterPro" id="IPR006700">
    <property type="entry name" value="RsmE"/>
</dbReference>
<evidence type="ECO:0000256" key="4">
    <source>
        <dbReference type="ARBA" id="ARBA00013673"/>
    </source>
</evidence>
<evidence type="ECO:0000256" key="7">
    <source>
        <dbReference type="ARBA" id="ARBA00022603"/>
    </source>
</evidence>
<evidence type="ECO:0000256" key="11">
    <source>
        <dbReference type="ARBA" id="ARBA00047944"/>
    </source>
</evidence>
<keyword evidence="6 12" id="KW-0698">rRNA processing</keyword>